<dbReference type="PROSITE" id="PS51257">
    <property type="entry name" value="PROKAR_LIPOPROTEIN"/>
    <property type="match status" value="1"/>
</dbReference>
<reference evidence="3" key="1">
    <citation type="journal article" date="2019" name="Int. J. Syst. Evol. Microbiol.">
        <title>The Global Catalogue of Microorganisms (GCM) 10K type strain sequencing project: providing services to taxonomists for standard genome sequencing and annotation.</title>
        <authorList>
            <consortium name="The Broad Institute Genomics Platform"/>
            <consortium name="The Broad Institute Genome Sequencing Center for Infectious Disease"/>
            <person name="Wu L."/>
            <person name="Ma J."/>
        </authorList>
    </citation>
    <scope>NUCLEOTIDE SEQUENCE [LARGE SCALE GENOMIC DNA]</scope>
    <source>
        <strain evidence="3">ICMP 19430</strain>
    </source>
</reference>
<organism evidence="2 3">
    <name type="scientific">Streptomyces caviscabies</name>
    <dbReference type="NCBI Taxonomy" id="90079"/>
    <lineage>
        <taxon>Bacteria</taxon>
        <taxon>Bacillati</taxon>
        <taxon>Actinomycetota</taxon>
        <taxon>Actinomycetes</taxon>
        <taxon>Kitasatosporales</taxon>
        <taxon>Streptomycetaceae</taxon>
        <taxon>Streptomyces</taxon>
    </lineage>
</organism>
<evidence type="ECO:0008006" key="4">
    <source>
        <dbReference type="Google" id="ProtNLM"/>
    </source>
</evidence>
<accession>A0ABW2M9U6</accession>
<evidence type="ECO:0000313" key="2">
    <source>
        <dbReference type="EMBL" id="MFC7350323.1"/>
    </source>
</evidence>
<sequence length="226" mass="22171">MERTRLWRGGAPGVLLAAALLTGCGQGDDDGTSGAAADGTVSVSALRAAVDEVGPDGADECPLPYDVAEAAKKAGLSGKTGAGPAPGDDSDDPAVTGESKWAVDGPGGFATHPGALISCRFHVGGESVEVHTVATESRTAENVLMPVIVNAGALSLDDGTSYLKRTASAAPGEAVATENGGCVTVRVKPADDGDAALVVTAGEGDGDGPGREKLTALASALHAQLG</sequence>
<dbReference type="RefSeq" id="WP_249628055.1">
    <property type="nucleotide sequence ID" value="NZ_JBHTCK010000002.1"/>
</dbReference>
<comment type="caution">
    <text evidence="2">The sequence shown here is derived from an EMBL/GenBank/DDBJ whole genome shotgun (WGS) entry which is preliminary data.</text>
</comment>
<evidence type="ECO:0000313" key="3">
    <source>
        <dbReference type="Proteomes" id="UP001596509"/>
    </source>
</evidence>
<keyword evidence="3" id="KW-1185">Reference proteome</keyword>
<dbReference type="EMBL" id="JBHTCK010000002">
    <property type="protein sequence ID" value="MFC7350323.1"/>
    <property type="molecule type" value="Genomic_DNA"/>
</dbReference>
<proteinExistence type="predicted"/>
<feature type="region of interest" description="Disordered" evidence="1">
    <location>
        <begin position="76"/>
        <end position="100"/>
    </location>
</feature>
<protein>
    <recommendedName>
        <fullName evidence="4">DUF3558 domain-containing protein</fullName>
    </recommendedName>
</protein>
<evidence type="ECO:0000256" key="1">
    <source>
        <dbReference type="SAM" id="MobiDB-lite"/>
    </source>
</evidence>
<name>A0ABW2M9U6_9ACTN</name>
<dbReference type="Proteomes" id="UP001596509">
    <property type="component" value="Unassembled WGS sequence"/>
</dbReference>
<gene>
    <name evidence="2" type="ORF">ACFQW9_06720</name>
</gene>